<dbReference type="GO" id="GO:0016020">
    <property type="term" value="C:membrane"/>
    <property type="evidence" value="ECO:0007669"/>
    <property type="project" value="GOC"/>
</dbReference>
<gene>
    <name evidence="4" type="ORF">DR871_014190</name>
</gene>
<dbReference type="GO" id="GO:0000036">
    <property type="term" value="F:acyl carrier activity"/>
    <property type="evidence" value="ECO:0007669"/>
    <property type="project" value="TreeGrafter"/>
</dbReference>
<keyword evidence="2" id="KW-0597">Phosphoprotein</keyword>
<comment type="caution">
    <text evidence="4">The sequence shown here is derived from an EMBL/GenBank/DDBJ whole genome shotgun (WGS) entry which is preliminary data.</text>
</comment>
<dbReference type="GO" id="GO:0005829">
    <property type="term" value="C:cytosol"/>
    <property type="evidence" value="ECO:0007669"/>
    <property type="project" value="TreeGrafter"/>
</dbReference>
<sequence length="81" mass="9237">MNEEEIKEIIFQLLKKIAPDTEPSTLKPDENIRETLNIDSFDSLQFIVALNKKTGIEIPEEDYGKTATLQALTAYIKNKKP</sequence>
<dbReference type="PANTHER" id="PTHR20863">
    <property type="entry name" value="ACYL CARRIER PROTEIN"/>
    <property type="match status" value="1"/>
</dbReference>
<accession>A0A482TM76</accession>
<keyword evidence="5" id="KW-1185">Reference proteome</keyword>
<dbReference type="InterPro" id="IPR003231">
    <property type="entry name" value="ACP"/>
</dbReference>
<proteinExistence type="predicted"/>
<dbReference type="GO" id="GO:0009245">
    <property type="term" value="P:lipid A biosynthetic process"/>
    <property type="evidence" value="ECO:0007669"/>
    <property type="project" value="TreeGrafter"/>
</dbReference>
<name>A0A482TM76_9FLAO</name>
<dbReference type="RefSeq" id="WP_113666848.1">
    <property type="nucleotide sequence ID" value="NZ_QNVY02000005.1"/>
</dbReference>
<dbReference type="Pfam" id="PF00550">
    <property type="entry name" value="PP-binding"/>
    <property type="match status" value="1"/>
</dbReference>
<evidence type="ECO:0000259" key="3">
    <source>
        <dbReference type="PROSITE" id="PS50075"/>
    </source>
</evidence>
<dbReference type="SUPFAM" id="SSF47336">
    <property type="entry name" value="ACP-like"/>
    <property type="match status" value="1"/>
</dbReference>
<organism evidence="4 5">
    <name type="scientific">Flavobacterium petrolei</name>
    <dbReference type="NCBI Taxonomy" id="2259594"/>
    <lineage>
        <taxon>Bacteria</taxon>
        <taxon>Pseudomonadati</taxon>
        <taxon>Bacteroidota</taxon>
        <taxon>Flavobacteriia</taxon>
        <taxon>Flavobacteriales</taxon>
        <taxon>Flavobacteriaceae</taxon>
        <taxon>Flavobacterium</taxon>
    </lineage>
</organism>
<dbReference type="PANTHER" id="PTHR20863:SF76">
    <property type="entry name" value="CARRIER DOMAIN-CONTAINING PROTEIN"/>
    <property type="match status" value="1"/>
</dbReference>
<dbReference type="Proteomes" id="UP000253235">
    <property type="component" value="Unassembled WGS sequence"/>
</dbReference>
<dbReference type="GO" id="GO:0000035">
    <property type="term" value="F:acyl binding"/>
    <property type="evidence" value="ECO:0007669"/>
    <property type="project" value="TreeGrafter"/>
</dbReference>
<evidence type="ECO:0000313" key="5">
    <source>
        <dbReference type="Proteomes" id="UP000253235"/>
    </source>
</evidence>
<feature type="domain" description="Carrier" evidence="3">
    <location>
        <begin position="4"/>
        <end position="80"/>
    </location>
</feature>
<evidence type="ECO:0000256" key="1">
    <source>
        <dbReference type="ARBA" id="ARBA00022450"/>
    </source>
</evidence>
<protein>
    <submittedName>
        <fullName evidence="4">Acyl carrier protein</fullName>
    </submittedName>
</protein>
<evidence type="ECO:0000313" key="4">
    <source>
        <dbReference type="EMBL" id="RYJ51069.1"/>
    </source>
</evidence>
<dbReference type="InterPro" id="IPR009081">
    <property type="entry name" value="PP-bd_ACP"/>
</dbReference>
<keyword evidence="1" id="KW-0596">Phosphopantetheine</keyword>
<reference evidence="4 5" key="1">
    <citation type="submission" date="2019-01" db="EMBL/GenBank/DDBJ databases">
        <title>Flavobacterium sp. nov. isolated from arctic soil.</title>
        <authorList>
            <person name="Kim D.-U."/>
        </authorList>
    </citation>
    <scope>NUCLEOTIDE SEQUENCE [LARGE SCALE GENOMIC DNA]</scope>
    <source>
        <strain evidence="4 5">Kopri-42</strain>
    </source>
</reference>
<dbReference type="OrthoDB" id="9810922at2"/>
<evidence type="ECO:0000256" key="2">
    <source>
        <dbReference type="ARBA" id="ARBA00022553"/>
    </source>
</evidence>
<dbReference type="PROSITE" id="PS50075">
    <property type="entry name" value="CARRIER"/>
    <property type="match status" value="1"/>
</dbReference>
<dbReference type="EMBL" id="QNVY02000005">
    <property type="protein sequence ID" value="RYJ51069.1"/>
    <property type="molecule type" value="Genomic_DNA"/>
</dbReference>
<dbReference type="InterPro" id="IPR036736">
    <property type="entry name" value="ACP-like_sf"/>
</dbReference>
<dbReference type="AlphaFoldDB" id="A0A482TM76"/>
<dbReference type="Gene3D" id="1.10.1200.10">
    <property type="entry name" value="ACP-like"/>
    <property type="match status" value="1"/>
</dbReference>